<dbReference type="SUPFAM" id="SSF55729">
    <property type="entry name" value="Acyl-CoA N-acyltransferases (Nat)"/>
    <property type="match status" value="1"/>
</dbReference>
<dbReference type="Gene3D" id="3.40.630.30">
    <property type="match status" value="1"/>
</dbReference>
<evidence type="ECO:0000259" key="2">
    <source>
        <dbReference type="PROSITE" id="PS51186"/>
    </source>
</evidence>
<dbReference type="Proteomes" id="UP000226437">
    <property type="component" value="Unassembled WGS sequence"/>
</dbReference>
<comment type="caution">
    <text evidence="3">The sequence shown here is derived from an EMBL/GenBank/DDBJ whole genome shotgun (WGS) entry which is preliminary data.</text>
</comment>
<dbReference type="PANTHER" id="PTHR31438">
    <property type="entry name" value="LYSINE N-ACYLTRANSFERASE C17G9.06C-RELATED"/>
    <property type="match status" value="1"/>
</dbReference>
<feature type="domain" description="N-acetyltransferase" evidence="2">
    <location>
        <begin position="2"/>
        <end position="161"/>
    </location>
</feature>
<dbReference type="PANTHER" id="PTHR31438:SF1">
    <property type="entry name" value="LYSINE N-ACYLTRANSFERASE C17G9.06C-RELATED"/>
    <property type="match status" value="1"/>
</dbReference>
<protein>
    <submittedName>
        <fullName evidence="3">GNAT family N-acetyltransferase</fullName>
    </submittedName>
</protein>
<dbReference type="InterPro" id="IPR000182">
    <property type="entry name" value="GNAT_dom"/>
</dbReference>
<gene>
    <name evidence="3" type="ORF">CGL56_11830</name>
</gene>
<keyword evidence="1" id="KW-0046">Antibiotic resistance</keyword>
<dbReference type="InterPro" id="IPR016181">
    <property type="entry name" value="Acyl_CoA_acyltransferase"/>
</dbReference>
<dbReference type="PROSITE" id="PS51186">
    <property type="entry name" value="GNAT"/>
    <property type="match status" value="1"/>
</dbReference>
<keyword evidence="4" id="KW-1185">Reference proteome</keyword>
<dbReference type="EMBL" id="PDLO01000004">
    <property type="protein sequence ID" value="PHK98379.1"/>
    <property type="molecule type" value="Genomic_DNA"/>
</dbReference>
<keyword evidence="3" id="KW-0808">Transferase</keyword>
<dbReference type="AlphaFoldDB" id="A0A2G0CEH7"/>
<name>A0A2G0CEH7_9BACT</name>
<dbReference type="Pfam" id="PF13523">
    <property type="entry name" value="Acetyltransf_8"/>
    <property type="match status" value="1"/>
</dbReference>
<dbReference type="GO" id="GO:0046677">
    <property type="term" value="P:response to antibiotic"/>
    <property type="evidence" value="ECO:0007669"/>
    <property type="project" value="UniProtKB-KW"/>
</dbReference>
<proteinExistence type="predicted"/>
<evidence type="ECO:0000313" key="3">
    <source>
        <dbReference type="EMBL" id="PHK98379.1"/>
    </source>
</evidence>
<evidence type="ECO:0000313" key="4">
    <source>
        <dbReference type="Proteomes" id="UP000226437"/>
    </source>
</evidence>
<organism evidence="3 4">
    <name type="scientific">Neolewinella marina</name>
    <dbReference type="NCBI Taxonomy" id="438751"/>
    <lineage>
        <taxon>Bacteria</taxon>
        <taxon>Pseudomonadati</taxon>
        <taxon>Bacteroidota</taxon>
        <taxon>Saprospiria</taxon>
        <taxon>Saprospirales</taxon>
        <taxon>Lewinellaceae</taxon>
        <taxon>Neolewinella</taxon>
    </lineage>
</organism>
<reference evidence="3 4" key="1">
    <citation type="submission" date="2017-10" db="EMBL/GenBank/DDBJ databases">
        <title>The draft genome sequence of Lewinella marina KCTC 32374.</title>
        <authorList>
            <person name="Wang K."/>
        </authorList>
    </citation>
    <scope>NUCLEOTIDE SEQUENCE [LARGE SCALE GENOMIC DNA]</scope>
    <source>
        <strain evidence="3 4">MKG-38</strain>
    </source>
</reference>
<dbReference type="GO" id="GO:0016410">
    <property type="term" value="F:N-acyltransferase activity"/>
    <property type="evidence" value="ECO:0007669"/>
    <property type="project" value="TreeGrafter"/>
</dbReference>
<accession>A0A2G0CEH7</accession>
<sequence>MLHLRPATPQDIPLLQHWSAQPHVAAATGGEEWDWETDLGTHHPWREQLIAELRDRPIAFVQIIDPAREESHYWGQVADHHRAIDLWIGKAEDLGRGYGTLIMEEVIARCFRDLKVVGILVDPLVTNTAAIRFYRRLGFVFLEERELGGDPCAVHLLSREGAAGQNFR</sequence>
<evidence type="ECO:0000256" key="1">
    <source>
        <dbReference type="ARBA" id="ARBA00023251"/>
    </source>
</evidence>
<dbReference type="OrthoDB" id="9788755at2"/>
<dbReference type="RefSeq" id="WP_099106765.1">
    <property type="nucleotide sequence ID" value="NZ_JAATJF010000004.1"/>
</dbReference>